<reference evidence="8" key="1">
    <citation type="submission" date="2016-10" db="EMBL/GenBank/DDBJ databases">
        <authorList>
            <person name="Varghese N."/>
            <person name="Submissions S."/>
        </authorList>
    </citation>
    <scope>NUCLEOTIDE SEQUENCE [LARGE SCALE GENOMIC DNA]</scope>
    <source>
        <strain evidence="8">DSM 45459</strain>
    </source>
</reference>
<protein>
    <submittedName>
        <fullName evidence="7">3-hydroxyisobutyrate dehydrogenase</fullName>
    </submittedName>
</protein>
<dbReference type="Pfam" id="PF03446">
    <property type="entry name" value="NAD_binding_2"/>
    <property type="match status" value="1"/>
</dbReference>
<evidence type="ECO:0000313" key="7">
    <source>
        <dbReference type="EMBL" id="SDQ34373.1"/>
    </source>
</evidence>
<feature type="active site" evidence="4">
    <location>
        <position position="169"/>
    </location>
</feature>
<dbReference type="InterPro" id="IPR036291">
    <property type="entry name" value="NAD(P)-bd_dom_sf"/>
</dbReference>
<evidence type="ECO:0000313" key="8">
    <source>
        <dbReference type="Proteomes" id="UP000199301"/>
    </source>
</evidence>
<feature type="domain" description="6-phosphogluconate dehydrogenase NADP-binding" evidence="5">
    <location>
        <begin position="3"/>
        <end position="157"/>
    </location>
</feature>
<dbReference type="SUPFAM" id="SSF48179">
    <property type="entry name" value="6-phosphogluconate dehydrogenase C-terminal domain-like"/>
    <property type="match status" value="1"/>
</dbReference>
<evidence type="ECO:0000259" key="6">
    <source>
        <dbReference type="Pfam" id="PF14833"/>
    </source>
</evidence>
<evidence type="ECO:0000256" key="3">
    <source>
        <dbReference type="ARBA" id="ARBA00023027"/>
    </source>
</evidence>
<dbReference type="SUPFAM" id="SSF51735">
    <property type="entry name" value="NAD(P)-binding Rossmann-fold domains"/>
    <property type="match status" value="1"/>
</dbReference>
<keyword evidence="2" id="KW-0560">Oxidoreductase</keyword>
<dbReference type="Gene3D" id="1.10.1040.10">
    <property type="entry name" value="N-(1-d-carboxylethyl)-l-norvaline Dehydrogenase, domain 2"/>
    <property type="match status" value="1"/>
</dbReference>
<name>A0A1H1A3V7_9ACTN</name>
<keyword evidence="3" id="KW-0520">NAD</keyword>
<proteinExistence type="inferred from homology"/>
<dbReference type="PANTHER" id="PTHR43580:SF2">
    <property type="entry name" value="CYTOKINE-LIKE NUCLEAR FACTOR N-PAC"/>
    <property type="match status" value="1"/>
</dbReference>
<accession>A0A1H1A3V7</accession>
<dbReference type="GO" id="GO:0016491">
    <property type="term" value="F:oxidoreductase activity"/>
    <property type="evidence" value="ECO:0007669"/>
    <property type="project" value="UniProtKB-KW"/>
</dbReference>
<evidence type="ECO:0000259" key="5">
    <source>
        <dbReference type="Pfam" id="PF03446"/>
    </source>
</evidence>
<dbReference type="InterPro" id="IPR015815">
    <property type="entry name" value="HIBADH-related"/>
</dbReference>
<dbReference type="PIRSF" id="PIRSF000103">
    <property type="entry name" value="HIBADH"/>
    <property type="match status" value="1"/>
</dbReference>
<organism evidence="7 8">
    <name type="scientific">Actinopolyspora saharensis</name>
    <dbReference type="NCBI Taxonomy" id="995062"/>
    <lineage>
        <taxon>Bacteria</taxon>
        <taxon>Bacillati</taxon>
        <taxon>Actinomycetota</taxon>
        <taxon>Actinomycetes</taxon>
        <taxon>Actinopolysporales</taxon>
        <taxon>Actinopolysporaceae</taxon>
        <taxon>Actinopolyspora</taxon>
    </lineage>
</organism>
<dbReference type="InterPro" id="IPR006115">
    <property type="entry name" value="6PGDH_NADP-bd"/>
</dbReference>
<comment type="similarity">
    <text evidence="1">Belongs to the HIBADH-related family.</text>
</comment>
<dbReference type="STRING" id="995062.SAMN04489718_1399"/>
<dbReference type="InterPro" id="IPR008927">
    <property type="entry name" value="6-PGluconate_DH-like_C_sf"/>
</dbReference>
<dbReference type="AlphaFoldDB" id="A0A1H1A3V7"/>
<feature type="domain" description="3-hydroxyisobutyrate dehydrogenase-like NAD-binding" evidence="6">
    <location>
        <begin position="164"/>
        <end position="279"/>
    </location>
</feature>
<dbReference type="Pfam" id="PF14833">
    <property type="entry name" value="NAD_binding_11"/>
    <property type="match status" value="1"/>
</dbReference>
<dbReference type="InterPro" id="IPR013328">
    <property type="entry name" value="6PGD_dom2"/>
</dbReference>
<dbReference type="GO" id="GO:0051287">
    <property type="term" value="F:NAD binding"/>
    <property type="evidence" value="ECO:0007669"/>
    <property type="project" value="InterPro"/>
</dbReference>
<keyword evidence="8" id="KW-1185">Reference proteome</keyword>
<dbReference type="EMBL" id="FNKO01000001">
    <property type="protein sequence ID" value="SDQ34373.1"/>
    <property type="molecule type" value="Genomic_DNA"/>
</dbReference>
<dbReference type="GO" id="GO:0050661">
    <property type="term" value="F:NADP binding"/>
    <property type="evidence" value="ECO:0007669"/>
    <property type="project" value="InterPro"/>
</dbReference>
<dbReference type="Gene3D" id="3.40.50.720">
    <property type="entry name" value="NAD(P)-binding Rossmann-like Domain"/>
    <property type="match status" value="1"/>
</dbReference>
<sequence length="292" mass="30238">MTTVAFLGTGTMGAPMASNLLGAGFDVRVWNRSQDKAAPLGAEGAMVADTPTEAAHNADVLVTMLLDTEATVQAGREAVAALGPDSVWVQMGTIGLEGMERVRQLAQEITLVDAPVLGTRAPAEQGTLTVLAAASPEVRSTVRPLLDAVGQRTLWVGENAAFASGTRLKLAVNSWVLTLTNAVGESLSLARHLGLDPNLFLDAIDGSATDSPYAHLKGSAILNEQLAPSFTVRGAAKDASLISEAAGDSLQLDLIRAAGERLQRAEEAGYADSDMAAAYFASFVSNTSTGSE</sequence>
<evidence type="ECO:0000256" key="4">
    <source>
        <dbReference type="PIRSR" id="PIRSR000103-1"/>
    </source>
</evidence>
<evidence type="ECO:0000256" key="1">
    <source>
        <dbReference type="ARBA" id="ARBA00009080"/>
    </source>
</evidence>
<gene>
    <name evidence="7" type="ORF">SAMN04489718_1399</name>
</gene>
<dbReference type="OrthoDB" id="3185659at2"/>
<evidence type="ECO:0000256" key="2">
    <source>
        <dbReference type="ARBA" id="ARBA00023002"/>
    </source>
</evidence>
<dbReference type="InterPro" id="IPR029154">
    <property type="entry name" value="HIBADH-like_NADP-bd"/>
</dbReference>
<dbReference type="InterPro" id="IPR051265">
    <property type="entry name" value="HIBADH-related_NP60_sf"/>
</dbReference>
<dbReference type="RefSeq" id="WP_092521804.1">
    <property type="nucleotide sequence ID" value="NZ_FNKO01000001.1"/>
</dbReference>
<dbReference type="PANTHER" id="PTHR43580">
    <property type="entry name" value="OXIDOREDUCTASE GLYR1-RELATED"/>
    <property type="match status" value="1"/>
</dbReference>
<dbReference type="Proteomes" id="UP000199301">
    <property type="component" value="Unassembled WGS sequence"/>
</dbReference>